<evidence type="ECO:0000313" key="4">
    <source>
        <dbReference type="Proteomes" id="UP001445076"/>
    </source>
</evidence>
<organism evidence="3 4">
    <name type="scientific">Cherax quadricarinatus</name>
    <name type="common">Australian red claw crayfish</name>
    <dbReference type="NCBI Taxonomy" id="27406"/>
    <lineage>
        <taxon>Eukaryota</taxon>
        <taxon>Metazoa</taxon>
        <taxon>Ecdysozoa</taxon>
        <taxon>Arthropoda</taxon>
        <taxon>Crustacea</taxon>
        <taxon>Multicrustacea</taxon>
        <taxon>Malacostraca</taxon>
        <taxon>Eumalacostraca</taxon>
        <taxon>Eucarida</taxon>
        <taxon>Decapoda</taxon>
        <taxon>Pleocyemata</taxon>
        <taxon>Astacidea</taxon>
        <taxon>Parastacoidea</taxon>
        <taxon>Parastacidae</taxon>
        <taxon>Cherax</taxon>
    </lineage>
</organism>
<dbReference type="InterPro" id="IPR007110">
    <property type="entry name" value="Ig-like_dom"/>
</dbReference>
<evidence type="ECO:0000259" key="2">
    <source>
        <dbReference type="PROSITE" id="PS50835"/>
    </source>
</evidence>
<comment type="caution">
    <text evidence="3">The sequence shown here is derived from an EMBL/GenBank/DDBJ whole genome shotgun (WGS) entry which is preliminary data.</text>
</comment>
<dbReference type="PANTHER" id="PTHR21261">
    <property type="entry name" value="BEAT PROTEIN"/>
    <property type="match status" value="1"/>
</dbReference>
<proteinExistence type="predicted"/>
<dbReference type="Gene3D" id="2.60.40.10">
    <property type="entry name" value="Immunoglobulins"/>
    <property type="match status" value="1"/>
</dbReference>
<protein>
    <recommendedName>
        <fullName evidence="2">Ig-like domain-containing protein</fullName>
    </recommendedName>
</protein>
<evidence type="ECO:0000256" key="1">
    <source>
        <dbReference type="SAM" id="SignalP"/>
    </source>
</evidence>
<reference evidence="3 4" key="1">
    <citation type="journal article" date="2024" name="BMC Genomics">
        <title>Genome assembly of redclaw crayfish (Cherax quadricarinatus) provides insights into its immune adaptation and hypoxia tolerance.</title>
        <authorList>
            <person name="Liu Z."/>
            <person name="Zheng J."/>
            <person name="Li H."/>
            <person name="Fang K."/>
            <person name="Wang S."/>
            <person name="He J."/>
            <person name="Zhou D."/>
            <person name="Weng S."/>
            <person name="Chi M."/>
            <person name="Gu Z."/>
            <person name="He J."/>
            <person name="Li F."/>
            <person name="Wang M."/>
        </authorList>
    </citation>
    <scope>NUCLEOTIDE SEQUENCE [LARGE SCALE GENOMIC DNA]</scope>
    <source>
        <strain evidence="3">ZL_2023a</strain>
    </source>
</reference>
<feature type="signal peptide" evidence="1">
    <location>
        <begin position="1"/>
        <end position="17"/>
    </location>
</feature>
<dbReference type="PANTHER" id="PTHR21261:SF15">
    <property type="entry name" value="BEATEN PATH IIIA, ISOFORM D-RELATED"/>
    <property type="match status" value="1"/>
</dbReference>
<dbReference type="PROSITE" id="PS50835">
    <property type="entry name" value="IG_LIKE"/>
    <property type="match status" value="1"/>
</dbReference>
<dbReference type="EMBL" id="JARKIK010000058">
    <property type="protein sequence ID" value="KAK8732055.1"/>
    <property type="molecule type" value="Genomic_DNA"/>
</dbReference>
<evidence type="ECO:0000313" key="3">
    <source>
        <dbReference type="EMBL" id="KAK8732055.1"/>
    </source>
</evidence>
<sequence>MQRVYITAVLLVSCAAAGDLLRGVEVPQYAFAGGEAKLGCSYDLRATRLYSLKWYHNGTEFYRYVPTERVTPINIKPSHKFLVTEVSRDERRVEVSLTRLQVSASGQYRCEVIAEHPSFRTEVASANMTVLREPLAPPLLLGAREIYEPSELIKIGCQPRRPLLHEHRPTLQWFLEGTKVGPQWVTPYGTTLRYGPYGLSLHVPGQQVASAGGSVKAECRLSMGSHHYSSYKTLRVRMRMISYVDNYHSTGSRDNSRNLILVTVTAGVTLFFIM</sequence>
<accession>A0AAW0WX76</accession>
<keyword evidence="4" id="KW-1185">Reference proteome</keyword>
<keyword evidence="1" id="KW-0732">Signal</keyword>
<dbReference type="InterPro" id="IPR036179">
    <property type="entry name" value="Ig-like_dom_sf"/>
</dbReference>
<feature type="chain" id="PRO_5043665250" description="Ig-like domain-containing protein" evidence="1">
    <location>
        <begin position="18"/>
        <end position="274"/>
    </location>
</feature>
<name>A0AAW0WX76_CHEQU</name>
<dbReference type="AlphaFoldDB" id="A0AAW0WX76"/>
<feature type="domain" description="Ig-like" evidence="2">
    <location>
        <begin position="33"/>
        <end position="129"/>
    </location>
</feature>
<dbReference type="SUPFAM" id="SSF48726">
    <property type="entry name" value="Immunoglobulin"/>
    <property type="match status" value="1"/>
</dbReference>
<gene>
    <name evidence="3" type="ORF">OTU49_007163</name>
</gene>
<dbReference type="InterPro" id="IPR013783">
    <property type="entry name" value="Ig-like_fold"/>
</dbReference>
<dbReference type="Proteomes" id="UP001445076">
    <property type="component" value="Unassembled WGS sequence"/>
</dbReference>